<comment type="caution">
    <text evidence="2">The sequence shown here is derived from an EMBL/GenBank/DDBJ whole genome shotgun (WGS) entry which is preliminary data.</text>
</comment>
<evidence type="ECO:0000313" key="2">
    <source>
        <dbReference type="EMBL" id="GBC99766.1"/>
    </source>
</evidence>
<accession>A0A2H5XF04</accession>
<evidence type="ECO:0000313" key="3">
    <source>
        <dbReference type="Proteomes" id="UP000236173"/>
    </source>
</evidence>
<gene>
    <name evidence="2" type="ORF">HRbin17_02297</name>
</gene>
<dbReference type="EMBL" id="BEHT01000037">
    <property type="protein sequence ID" value="GBC99766.1"/>
    <property type="molecule type" value="Genomic_DNA"/>
</dbReference>
<protein>
    <submittedName>
        <fullName evidence="2">Uncharacterized protein</fullName>
    </submittedName>
</protein>
<name>A0A2H5XF04_9BACT</name>
<feature type="coiled-coil region" evidence="1">
    <location>
        <begin position="30"/>
        <end position="64"/>
    </location>
</feature>
<keyword evidence="1" id="KW-0175">Coiled coil</keyword>
<sequence>MRWVIGALLTAVLLWVGWALGQSGGDSDPTKALEKRIAELEKRVADLEKRCQTLEQQVNELRQRAQSRPSVSVMPRVFVIPSPRPFVEPWALPFRVPPEEFGKPRPAPYRFVQPYYFPLEREP</sequence>
<dbReference type="AlphaFoldDB" id="A0A2H5XF04"/>
<dbReference type="SUPFAM" id="SSF46579">
    <property type="entry name" value="Prefoldin"/>
    <property type="match status" value="1"/>
</dbReference>
<evidence type="ECO:0000256" key="1">
    <source>
        <dbReference type="SAM" id="Coils"/>
    </source>
</evidence>
<reference evidence="3" key="1">
    <citation type="submission" date="2017-09" db="EMBL/GenBank/DDBJ databases">
        <title>Metaegenomics of thermophilic ammonia-oxidizing enrichment culture.</title>
        <authorList>
            <person name="Kato S."/>
            <person name="Suzuki K."/>
        </authorList>
    </citation>
    <scope>NUCLEOTIDE SEQUENCE [LARGE SCALE GENOMIC DNA]</scope>
</reference>
<proteinExistence type="predicted"/>
<dbReference type="Proteomes" id="UP000236173">
    <property type="component" value="Unassembled WGS sequence"/>
</dbReference>
<dbReference type="Gene3D" id="1.20.5.490">
    <property type="entry name" value="Single helix bin"/>
    <property type="match status" value="1"/>
</dbReference>
<organism evidence="2 3">
    <name type="scientific">Candidatus Fervidibacter japonicus</name>
    <dbReference type="NCBI Taxonomy" id="2035412"/>
    <lineage>
        <taxon>Bacteria</taxon>
        <taxon>Candidatus Fervidibacterota</taxon>
        <taxon>Candidatus Fervidibacter</taxon>
    </lineage>
</organism>